<dbReference type="RefSeq" id="WP_252761275.1">
    <property type="nucleotide sequence ID" value="NZ_JAMXLY010000033.1"/>
</dbReference>
<accession>A0ABT1BXW0</accession>
<organism evidence="1 2">
    <name type="scientific">Segatella cerevisiae</name>
    <dbReference type="NCBI Taxonomy" id="2053716"/>
    <lineage>
        <taxon>Bacteria</taxon>
        <taxon>Pseudomonadati</taxon>
        <taxon>Bacteroidota</taxon>
        <taxon>Bacteroidia</taxon>
        <taxon>Bacteroidales</taxon>
        <taxon>Prevotellaceae</taxon>
        <taxon>Segatella</taxon>
    </lineage>
</organism>
<evidence type="ECO:0000313" key="2">
    <source>
        <dbReference type="Proteomes" id="UP001204015"/>
    </source>
</evidence>
<protein>
    <submittedName>
        <fullName evidence="1">Uncharacterized protein</fullName>
    </submittedName>
</protein>
<evidence type="ECO:0000313" key="1">
    <source>
        <dbReference type="EMBL" id="MCO6025917.1"/>
    </source>
</evidence>
<sequence>MNVKVKLFEKRNMRNPKILCLKEGSKIRNASHTGDDHPNEGTWLEYWKEHTKEAIPLVCPFCGKLLIEGPDVDGCRIRYYDDKGLISRNEYIIPGHHKCNCQFQQNFVLKKSVNAVEVENK</sequence>
<reference evidence="1 2" key="1">
    <citation type="submission" date="2022-06" db="EMBL/GenBank/DDBJ databases">
        <title>A taxonomic note on the genus Prevotella: Description of four novel genera and emended description of the genera Hallella and Xylanibacter.</title>
        <authorList>
            <person name="Hitch T.C.A."/>
        </authorList>
    </citation>
    <scope>NUCLEOTIDE SEQUENCE [LARGE SCALE GENOMIC DNA]</scope>
    <source>
        <strain evidence="1 2">DSM 100619</strain>
    </source>
</reference>
<comment type="caution">
    <text evidence="1">The sequence shown here is derived from an EMBL/GenBank/DDBJ whole genome shotgun (WGS) entry which is preliminary data.</text>
</comment>
<gene>
    <name evidence="1" type="ORF">NG821_08725</name>
</gene>
<proteinExistence type="predicted"/>
<keyword evidence="2" id="KW-1185">Reference proteome</keyword>
<dbReference type="Proteomes" id="UP001204015">
    <property type="component" value="Unassembled WGS sequence"/>
</dbReference>
<dbReference type="EMBL" id="JAMXLY010000033">
    <property type="protein sequence ID" value="MCO6025917.1"/>
    <property type="molecule type" value="Genomic_DNA"/>
</dbReference>
<name>A0ABT1BXW0_9BACT</name>